<dbReference type="AlphaFoldDB" id="A0A969W958"/>
<dbReference type="InterPro" id="IPR007922">
    <property type="entry name" value="DciA-like"/>
</dbReference>
<protein>
    <submittedName>
        <fullName evidence="1">DUF721 domain-containing protein</fullName>
    </submittedName>
</protein>
<accession>A0A969W958</accession>
<evidence type="ECO:0000313" key="2">
    <source>
        <dbReference type="Proteomes" id="UP000653472"/>
    </source>
</evidence>
<comment type="caution">
    <text evidence="1">The sequence shown here is derived from an EMBL/GenBank/DDBJ whole genome shotgun (WGS) entry which is preliminary data.</text>
</comment>
<sequence length="103" mass="11944">MPDPQPVKQYLDLMPAKTGMSWLPQVRQLADINRALPSWCAEPWVRHLRVANVRRQTVVVYSASAAALIPLRHRSKDLLHWLNDHYRLSCTRIETKVRPPLVV</sequence>
<dbReference type="Pfam" id="PF05258">
    <property type="entry name" value="DciA"/>
    <property type="match status" value="1"/>
</dbReference>
<gene>
    <name evidence="1" type="ORF">G7Y82_11460</name>
</gene>
<dbReference type="EMBL" id="JAAVXB010000005">
    <property type="protein sequence ID" value="NKF22937.1"/>
    <property type="molecule type" value="Genomic_DNA"/>
</dbReference>
<dbReference type="RefSeq" id="WP_168148254.1">
    <property type="nucleotide sequence ID" value="NZ_JAAVXB010000005.1"/>
</dbReference>
<reference evidence="1" key="1">
    <citation type="submission" date="2020-03" db="EMBL/GenBank/DDBJ databases">
        <title>Solimonas marina sp. nov., isolated from deep seawater of the Pacific Ocean.</title>
        <authorList>
            <person name="Liu X."/>
            <person name="Lai Q."/>
            <person name="Sun F."/>
            <person name="Gai Y."/>
            <person name="Li G."/>
            <person name="Shao Z."/>
        </authorList>
    </citation>
    <scope>NUCLEOTIDE SEQUENCE</scope>
    <source>
        <strain evidence="1">C16B3</strain>
    </source>
</reference>
<proteinExistence type="predicted"/>
<name>A0A969W958_9GAMM</name>
<organism evidence="1 2">
    <name type="scientific">Solimonas marina</name>
    <dbReference type="NCBI Taxonomy" id="2714601"/>
    <lineage>
        <taxon>Bacteria</taxon>
        <taxon>Pseudomonadati</taxon>
        <taxon>Pseudomonadota</taxon>
        <taxon>Gammaproteobacteria</taxon>
        <taxon>Nevskiales</taxon>
        <taxon>Nevskiaceae</taxon>
        <taxon>Solimonas</taxon>
    </lineage>
</organism>
<dbReference type="Proteomes" id="UP000653472">
    <property type="component" value="Unassembled WGS sequence"/>
</dbReference>
<evidence type="ECO:0000313" key="1">
    <source>
        <dbReference type="EMBL" id="NKF22937.1"/>
    </source>
</evidence>
<keyword evidence="2" id="KW-1185">Reference proteome</keyword>